<dbReference type="InterPro" id="IPR029753">
    <property type="entry name" value="D-isomer_DH_CS"/>
</dbReference>
<dbReference type="AlphaFoldDB" id="A0A1W2A348"/>
<dbReference type="PANTHER" id="PTHR10996">
    <property type="entry name" value="2-HYDROXYACID DEHYDROGENASE-RELATED"/>
    <property type="match status" value="1"/>
</dbReference>
<feature type="domain" description="D-isomer specific 2-hydroxyacid dehydrogenase catalytic" evidence="5">
    <location>
        <begin position="17"/>
        <end position="313"/>
    </location>
</feature>
<dbReference type="PANTHER" id="PTHR10996:SF178">
    <property type="entry name" value="2-HYDROXYACID DEHYDROGENASE YGL185C-RELATED"/>
    <property type="match status" value="1"/>
</dbReference>
<accession>A0A1W2A348</accession>
<sequence>MMNTPQIAFLTPVAKKTADELYRLLPNGFELKIANQNDREEHRELLKEAHYAFLGGTHLDADLIQSAPKLKLIQKWGIGVDKIDLIAAKDRGVPVAITNGANASQVAEHAILLMLATLRKLPYARQSLIDGQWINSELRVSCSQLVGKTVGIFGLGNIAKHVIKQLRGFDTPVIYYTRTRLSTAEEARLNIQYVDFKTLLQQSDILSLHAPLTDATKNIINAENLALMKKDAIIINTARGELIDEDALVKAIQTKNLRGAGLDVFANEPPNPDNPLLKLDGVVATPHAGASVIEAVISVIEHGMNNIANFEKGIPLDPADWIVRPPAV</sequence>
<dbReference type="RefSeq" id="WP_084283570.1">
    <property type="nucleotide sequence ID" value="NZ_FWXJ01000007.1"/>
</dbReference>
<dbReference type="Gene3D" id="3.40.50.720">
    <property type="entry name" value="NAD(P)-binding Rossmann-like Domain"/>
    <property type="match status" value="2"/>
</dbReference>
<evidence type="ECO:0000259" key="6">
    <source>
        <dbReference type="Pfam" id="PF02826"/>
    </source>
</evidence>
<keyword evidence="2 4" id="KW-0560">Oxidoreductase</keyword>
<evidence type="ECO:0000256" key="4">
    <source>
        <dbReference type="RuleBase" id="RU003719"/>
    </source>
</evidence>
<dbReference type="GO" id="GO:0016618">
    <property type="term" value="F:hydroxypyruvate reductase [NAD(P)H] activity"/>
    <property type="evidence" value="ECO:0007669"/>
    <property type="project" value="TreeGrafter"/>
</dbReference>
<dbReference type="GO" id="GO:0005829">
    <property type="term" value="C:cytosol"/>
    <property type="evidence" value="ECO:0007669"/>
    <property type="project" value="TreeGrafter"/>
</dbReference>
<evidence type="ECO:0000256" key="3">
    <source>
        <dbReference type="ARBA" id="ARBA00023027"/>
    </source>
</evidence>
<dbReference type="PROSITE" id="PS00670">
    <property type="entry name" value="D_2_HYDROXYACID_DH_2"/>
    <property type="match status" value="1"/>
</dbReference>
<evidence type="ECO:0000313" key="8">
    <source>
        <dbReference type="Proteomes" id="UP000192708"/>
    </source>
</evidence>
<evidence type="ECO:0000313" key="7">
    <source>
        <dbReference type="EMBL" id="SMC54872.1"/>
    </source>
</evidence>
<evidence type="ECO:0000256" key="2">
    <source>
        <dbReference type="ARBA" id="ARBA00023002"/>
    </source>
</evidence>
<dbReference type="SUPFAM" id="SSF51735">
    <property type="entry name" value="NAD(P)-binding Rossmann-fold domains"/>
    <property type="match status" value="1"/>
</dbReference>
<dbReference type="Pfam" id="PF00389">
    <property type="entry name" value="2-Hacid_dh"/>
    <property type="match status" value="1"/>
</dbReference>
<keyword evidence="8" id="KW-1185">Reference proteome</keyword>
<dbReference type="OrthoDB" id="9805416at2"/>
<protein>
    <submittedName>
        <fullName evidence="7">D-3-phosphoglycerate dehydrogenase</fullName>
    </submittedName>
</protein>
<dbReference type="PROSITE" id="PS00671">
    <property type="entry name" value="D_2_HYDROXYACID_DH_3"/>
    <property type="match status" value="1"/>
</dbReference>
<dbReference type="InterPro" id="IPR006140">
    <property type="entry name" value="D-isomer_DH_NAD-bd"/>
</dbReference>
<dbReference type="EMBL" id="FWXJ01000007">
    <property type="protein sequence ID" value="SMC54872.1"/>
    <property type="molecule type" value="Genomic_DNA"/>
</dbReference>
<comment type="similarity">
    <text evidence="1 4">Belongs to the D-isomer specific 2-hydroxyacid dehydrogenase family.</text>
</comment>
<organism evidence="7 8">
    <name type="scientific">Polynucleobacter kasalickyi</name>
    <dbReference type="NCBI Taxonomy" id="1938817"/>
    <lineage>
        <taxon>Bacteria</taxon>
        <taxon>Pseudomonadati</taxon>
        <taxon>Pseudomonadota</taxon>
        <taxon>Betaproteobacteria</taxon>
        <taxon>Burkholderiales</taxon>
        <taxon>Burkholderiaceae</taxon>
        <taxon>Polynucleobacter</taxon>
    </lineage>
</organism>
<evidence type="ECO:0000259" key="5">
    <source>
        <dbReference type="Pfam" id="PF00389"/>
    </source>
</evidence>
<dbReference type="InterPro" id="IPR036291">
    <property type="entry name" value="NAD(P)-bd_dom_sf"/>
</dbReference>
<gene>
    <name evidence="7" type="ORF">SAMN06296008_10748</name>
</gene>
<dbReference type="Proteomes" id="UP000192708">
    <property type="component" value="Unassembled WGS sequence"/>
</dbReference>
<name>A0A1W2A348_9BURK</name>
<dbReference type="GO" id="GO:0030267">
    <property type="term" value="F:glyoxylate reductase (NADPH) activity"/>
    <property type="evidence" value="ECO:0007669"/>
    <property type="project" value="TreeGrafter"/>
</dbReference>
<evidence type="ECO:0000256" key="1">
    <source>
        <dbReference type="ARBA" id="ARBA00005854"/>
    </source>
</evidence>
<feature type="domain" description="D-isomer specific 2-hydroxyacid dehydrogenase NAD-binding" evidence="6">
    <location>
        <begin position="112"/>
        <end position="289"/>
    </location>
</feature>
<dbReference type="STRING" id="1938817.SAMN06296008_10748"/>
<dbReference type="GO" id="GO:0051287">
    <property type="term" value="F:NAD binding"/>
    <property type="evidence" value="ECO:0007669"/>
    <property type="project" value="InterPro"/>
</dbReference>
<dbReference type="InterPro" id="IPR050223">
    <property type="entry name" value="D-isomer_2-hydroxyacid_DH"/>
</dbReference>
<dbReference type="SUPFAM" id="SSF52283">
    <property type="entry name" value="Formate/glycerate dehydrogenase catalytic domain-like"/>
    <property type="match status" value="1"/>
</dbReference>
<dbReference type="Pfam" id="PF02826">
    <property type="entry name" value="2-Hacid_dh_C"/>
    <property type="match status" value="1"/>
</dbReference>
<dbReference type="InterPro" id="IPR006139">
    <property type="entry name" value="D-isomer_2_OHA_DH_cat_dom"/>
</dbReference>
<keyword evidence="3" id="KW-0520">NAD</keyword>
<proteinExistence type="inferred from homology"/>
<dbReference type="CDD" id="cd12175">
    <property type="entry name" value="2-Hacid_dh_11"/>
    <property type="match status" value="1"/>
</dbReference>
<dbReference type="FunFam" id="3.40.50.720:FF:000203">
    <property type="entry name" value="D-3-phosphoglycerate dehydrogenase (SerA)"/>
    <property type="match status" value="1"/>
</dbReference>
<reference evidence="7 8" key="1">
    <citation type="submission" date="2017-04" db="EMBL/GenBank/DDBJ databases">
        <authorList>
            <person name="Afonso C.L."/>
            <person name="Miller P.J."/>
            <person name="Scott M.A."/>
            <person name="Spackman E."/>
            <person name="Goraichik I."/>
            <person name="Dimitrov K.M."/>
            <person name="Suarez D.L."/>
            <person name="Swayne D.E."/>
        </authorList>
    </citation>
    <scope>NUCLEOTIDE SEQUENCE [LARGE SCALE GENOMIC DNA]</scope>
    <source>
        <strain evidence="7 8">VK13</strain>
    </source>
</reference>